<gene>
    <name evidence="1" type="ORF">NEOLEDRAFT_1173201</name>
</gene>
<dbReference type="Proteomes" id="UP000076761">
    <property type="component" value="Unassembled WGS sequence"/>
</dbReference>
<evidence type="ECO:0000313" key="2">
    <source>
        <dbReference type="Proteomes" id="UP000076761"/>
    </source>
</evidence>
<dbReference type="EMBL" id="KV425649">
    <property type="protein sequence ID" value="KZT19122.1"/>
    <property type="molecule type" value="Genomic_DNA"/>
</dbReference>
<dbReference type="OrthoDB" id="2565179at2759"/>
<dbReference type="InParanoid" id="A0A165N3D4"/>
<accession>A0A165N3D4</accession>
<protein>
    <submittedName>
        <fullName evidence="1">Uncharacterized protein</fullName>
    </submittedName>
</protein>
<evidence type="ECO:0000313" key="1">
    <source>
        <dbReference type="EMBL" id="KZT19122.1"/>
    </source>
</evidence>
<dbReference type="InterPro" id="IPR011990">
    <property type="entry name" value="TPR-like_helical_dom_sf"/>
</dbReference>
<proteinExistence type="predicted"/>
<dbReference type="Gene3D" id="1.25.40.10">
    <property type="entry name" value="Tetratricopeptide repeat domain"/>
    <property type="match status" value="1"/>
</dbReference>
<sequence length="1093" mass="122656">MLRCRLSTVRTVVGGQNGIRWIVRRCASCLSLKLADPVSRPSVVQDRNELPRVVEALPTIDNEPWRLDSVEATPPLRSSSEIVEKPSACLVLDDPREGTIQAIIQASATTAGNPNQTAVANARVLPSKFMSSSGEDKSELIREKPASLTNHTSLVPTLRAFLSQTSWATHRPSTLQSWYMTIKSRSQLGALSSRDMSALISIFGSIAVRCSRDTVSAGDYEHPLASNVQIGNAREYWSFLAVVAQDKEDMGRVMSDSDRYWIMRTSLVELRDLHLEEDEATKTARQRIITRARLHYHHLSRHSRSPDTHVVYIDALLKYGDPNFAEDAVRSFLACLRKLDWVSSRYRDILWRIVFRHESQLSLALKRRILTVVIDRIGPQAGSLSQKPTYYPLRKTGASHVSVSDLLSMMLNAIFPSHPSLHVTPVNEKIIKWCRTEVVTNLCPNDTVESLFGCWKNLSLLAFSDASPVLFKSVNDETFASALPDMMNSTAKTNWEILCALRTLEKACVLDSSVLQDAASIVRTLWDRWGGRTACEDNTPILVVRAIYACFMRLAGLVKDVSLSESLHRSYTSRRLWIESPGMEKNVDPVLVAYVVSMIVNGAKSWDEALVSLIPLGLSEWILSATGNAVLSHLVRIDTQTAYTLYRDALRINLQVEPDVVVTLGRALATRGSIGPALDLLSQSPLPLSDAKIILDNVLRVLARRQVRRLPHHVARMLGLVMVNLYSSSPSQVPLPPKRHAEFALLLLTGQGQAQEAYGVFESMRRSASPYFSDHFLKLFLRALVQHRQSRLATRLYRQISKDNSRLCLALRPLLLSGLYRGGASHIALRASKTIGGLPARLPRHVSLMQSIKPGQLSAKIMSLKAASILSRRNRANFSEAKLLLDLLVRAGRMKAARKWFREARELYNPARRTVLGNMLLHGELLRRRCRNARQVHWLLASLDILVREDGFVPDRVTVNVLVKAILSWRRAISTQHVQALFDTLSASGYPIGDHTLLAGTVFGSQQTTFRAGNLLPKVASSISFKRHVRPLYKMFIKAFYVRGDRRCAQTVVGILKEVERQWHEQLEVRTWARRRGALRTLKRNRNAVNSSQ</sequence>
<organism evidence="1 2">
    <name type="scientific">Neolentinus lepideus HHB14362 ss-1</name>
    <dbReference type="NCBI Taxonomy" id="1314782"/>
    <lineage>
        <taxon>Eukaryota</taxon>
        <taxon>Fungi</taxon>
        <taxon>Dikarya</taxon>
        <taxon>Basidiomycota</taxon>
        <taxon>Agaricomycotina</taxon>
        <taxon>Agaricomycetes</taxon>
        <taxon>Gloeophyllales</taxon>
        <taxon>Gloeophyllaceae</taxon>
        <taxon>Neolentinus</taxon>
    </lineage>
</organism>
<dbReference type="STRING" id="1314782.A0A165N3D4"/>
<keyword evidence="2" id="KW-1185">Reference proteome</keyword>
<reference evidence="1 2" key="1">
    <citation type="journal article" date="2016" name="Mol. Biol. Evol.">
        <title>Comparative Genomics of Early-Diverging Mushroom-Forming Fungi Provides Insights into the Origins of Lignocellulose Decay Capabilities.</title>
        <authorList>
            <person name="Nagy L.G."/>
            <person name="Riley R."/>
            <person name="Tritt A."/>
            <person name="Adam C."/>
            <person name="Daum C."/>
            <person name="Floudas D."/>
            <person name="Sun H."/>
            <person name="Yadav J.S."/>
            <person name="Pangilinan J."/>
            <person name="Larsson K.H."/>
            <person name="Matsuura K."/>
            <person name="Barry K."/>
            <person name="Labutti K."/>
            <person name="Kuo R."/>
            <person name="Ohm R.A."/>
            <person name="Bhattacharya S.S."/>
            <person name="Shirouzu T."/>
            <person name="Yoshinaga Y."/>
            <person name="Martin F.M."/>
            <person name="Grigoriev I.V."/>
            <person name="Hibbett D.S."/>
        </authorList>
    </citation>
    <scope>NUCLEOTIDE SEQUENCE [LARGE SCALE GENOMIC DNA]</scope>
    <source>
        <strain evidence="1 2">HHB14362 ss-1</strain>
    </source>
</reference>
<dbReference type="AlphaFoldDB" id="A0A165N3D4"/>
<name>A0A165N3D4_9AGAM</name>